<dbReference type="InterPro" id="IPR005901">
    <property type="entry name" value="GLPGLI"/>
</dbReference>
<feature type="chain" id="PRO_5027032427" evidence="1">
    <location>
        <begin position="29"/>
        <end position="266"/>
    </location>
</feature>
<dbReference type="AlphaFoldDB" id="A0A6M5Y3Y3"/>
<reference evidence="2 3" key="1">
    <citation type="submission" date="2020-05" db="EMBL/GenBank/DDBJ databases">
        <title>Genome sequencing of Spirosoma sp. TS118.</title>
        <authorList>
            <person name="Lee J.-H."/>
            <person name="Jeong S."/>
            <person name="Zhao L."/>
            <person name="Jung J.-H."/>
            <person name="Kim M.-K."/>
            <person name="Lim S."/>
        </authorList>
    </citation>
    <scope>NUCLEOTIDE SEQUENCE [LARGE SCALE GENOMIC DNA]</scope>
    <source>
        <strain evidence="2 3">TS118</strain>
    </source>
</reference>
<dbReference type="KEGG" id="stae:HNV11_07555"/>
<evidence type="ECO:0000256" key="1">
    <source>
        <dbReference type="SAM" id="SignalP"/>
    </source>
</evidence>
<keyword evidence="1" id="KW-0732">Signal</keyword>
<proteinExistence type="predicted"/>
<dbReference type="NCBIfam" id="TIGR01200">
    <property type="entry name" value="GLPGLI"/>
    <property type="match status" value="1"/>
</dbReference>
<organism evidence="2 3">
    <name type="scientific">Spirosoma taeanense</name>
    <dbReference type="NCBI Taxonomy" id="2735870"/>
    <lineage>
        <taxon>Bacteria</taxon>
        <taxon>Pseudomonadati</taxon>
        <taxon>Bacteroidota</taxon>
        <taxon>Cytophagia</taxon>
        <taxon>Cytophagales</taxon>
        <taxon>Cytophagaceae</taxon>
        <taxon>Spirosoma</taxon>
    </lineage>
</organism>
<keyword evidence="3" id="KW-1185">Reference proteome</keyword>
<dbReference type="EMBL" id="CP053435">
    <property type="protein sequence ID" value="QJW89257.1"/>
    <property type="molecule type" value="Genomic_DNA"/>
</dbReference>
<dbReference type="RefSeq" id="WP_171739093.1">
    <property type="nucleotide sequence ID" value="NZ_CP053435.1"/>
</dbReference>
<feature type="signal peptide" evidence="1">
    <location>
        <begin position="1"/>
        <end position="28"/>
    </location>
</feature>
<evidence type="ECO:0000313" key="2">
    <source>
        <dbReference type="EMBL" id="QJW89257.1"/>
    </source>
</evidence>
<protein>
    <submittedName>
        <fullName evidence="2">GLPGLI family protein</fullName>
    </submittedName>
</protein>
<accession>A0A6M5Y3Y3</accession>
<name>A0A6M5Y3Y3_9BACT</name>
<dbReference type="Proteomes" id="UP000502756">
    <property type="component" value="Chromosome"/>
</dbReference>
<gene>
    <name evidence="2" type="ORF">HNV11_07555</name>
</gene>
<sequence>MKTFNTCLSVVVSFFIAVLATHPIIAQTAPTAWSGQITYEGIHKIDPTKLKFLDANGELMKPGDPNWPKDIPDNRMSEQKVLINGTYAKVTRDDEVMRQVTGPGGQSRVMGRPFTERTFIDLRDLKKVTILTVGKDADAKTYQAEAPIQRVSGWQLTDQTRKIAGYTCQKATVPYKNESYTVWITTELPFTYSPIQELTPDTGTVLLIEGSKEQFRAIKVAKTKPDASVAKPSVQAQSVTMDQLAEIRQKAIAEFIEKNGRPGFGG</sequence>
<dbReference type="Pfam" id="PF22252">
    <property type="entry name" value="PNGase_F-II_N"/>
    <property type="match status" value="1"/>
</dbReference>
<evidence type="ECO:0000313" key="3">
    <source>
        <dbReference type="Proteomes" id="UP000502756"/>
    </source>
</evidence>